<evidence type="ECO:0000313" key="2">
    <source>
        <dbReference type="Proteomes" id="UP001059041"/>
    </source>
</evidence>
<comment type="caution">
    <text evidence="1">The sequence shown here is derived from an EMBL/GenBank/DDBJ whole genome shotgun (WGS) entry which is preliminary data.</text>
</comment>
<reference evidence="1" key="1">
    <citation type="submission" date="2021-02" db="EMBL/GenBank/DDBJ databases">
        <title>Comparative genomics reveals that relaxation of natural selection precedes convergent phenotypic evolution of cavefish.</title>
        <authorList>
            <person name="Peng Z."/>
        </authorList>
    </citation>
    <scope>NUCLEOTIDE SEQUENCE</scope>
    <source>
        <tissue evidence="1">Muscle</tissue>
    </source>
</reference>
<evidence type="ECO:0000313" key="1">
    <source>
        <dbReference type="EMBL" id="KAI7799879.1"/>
    </source>
</evidence>
<accession>A0A9W7WHT0</accession>
<dbReference type="EMBL" id="JAFHDT010000015">
    <property type="protein sequence ID" value="KAI7799879.1"/>
    <property type="molecule type" value="Genomic_DNA"/>
</dbReference>
<protein>
    <submittedName>
        <fullName evidence="1">Uncharacterized protein</fullName>
    </submittedName>
</protein>
<keyword evidence="2" id="KW-1185">Reference proteome</keyword>
<dbReference type="AlphaFoldDB" id="A0A9W7WHT0"/>
<dbReference type="Proteomes" id="UP001059041">
    <property type="component" value="Linkage Group LG15"/>
</dbReference>
<name>A0A9W7WHT0_TRIRA</name>
<sequence>MSAHLLFCHACALVRRLPAGTRTRFAAPQVRSGSSSRLPGRFSVSVAVDRLKDAVCEEWCAFDGFVLRFVTFKISGFESIISWSLLRTIAAS</sequence>
<proteinExistence type="predicted"/>
<organism evidence="1 2">
    <name type="scientific">Triplophysa rosa</name>
    <name type="common">Cave loach</name>
    <dbReference type="NCBI Taxonomy" id="992332"/>
    <lineage>
        <taxon>Eukaryota</taxon>
        <taxon>Metazoa</taxon>
        <taxon>Chordata</taxon>
        <taxon>Craniata</taxon>
        <taxon>Vertebrata</taxon>
        <taxon>Euteleostomi</taxon>
        <taxon>Actinopterygii</taxon>
        <taxon>Neopterygii</taxon>
        <taxon>Teleostei</taxon>
        <taxon>Ostariophysi</taxon>
        <taxon>Cypriniformes</taxon>
        <taxon>Nemacheilidae</taxon>
        <taxon>Triplophysa</taxon>
    </lineage>
</organism>
<gene>
    <name evidence="1" type="ORF">IRJ41_013803</name>
</gene>